<name>A9NSY5_PICSI</name>
<dbReference type="EMBL" id="EF084428">
    <property type="protein sequence ID" value="ABK23746.1"/>
    <property type="molecule type" value="mRNA"/>
</dbReference>
<reference evidence="1" key="1">
    <citation type="journal article" date="2008" name="BMC Genomics">
        <title>A conifer genomics resource of 200,000 spruce (Picea spp.) ESTs and 6,464 high-quality, sequence-finished full-length cDNAs for Sitka spruce (Picea sitchensis).</title>
        <authorList>
            <person name="Ralph S.G."/>
            <person name="Chun H.J."/>
            <person name="Kolosova N."/>
            <person name="Cooper D."/>
            <person name="Oddy C."/>
            <person name="Ritland C.E."/>
            <person name="Kirkpatrick R."/>
            <person name="Moore R."/>
            <person name="Barber S."/>
            <person name="Holt R.A."/>
            <person name="Jones S.J."/>
            <person name="Marra M.A."/>
            <person name="Douglas C.J."/>
            <person name="Ritland K."/>
            <person name="Bohlmann J."/>
        </authorList>
    </citation>
    <scope>NUCLEOTIDE SEQUENCE</scope>
    <source>
        <tissue evidence="1">Green portion of the leader tissue</tissue>
    </source>
</reference>
<sequence>MAMSIYRNLAEEYQGTPALQAFPFIRSKHLKRFGYPWSILLHVSNKL</sequence>
<dbReference type="AlphaFoldDB" id="A9NSY5"/>
<protein>
    <submittedName>
        <fullName evidence="1">Uncharacterized protein</fullName>
    </submittedName>
</protein>
<organism evidence="1">
    <name type="scientific">Picea sitchensis</name>
    <name type="common">Sitka spruce</name>
    <name type="synonym">Pinus sitchensis</name>
    <dbReference type="NCBI Taxonomy" id="3332"/>
    <lineage>
        <taxon>Eukaryota</taxon>
        <taxon>Viridiplantae</taxon>
        <taxon>Streptophyta</taxon>
        <taxon>Embryophyta</taxon>
        <taxon>Tracheophyta</taxon>
        <taxon>Spermatophyta</taxon>
        <taxon>Pinopsida</taxon>
        <taxon>Pinidae</taxon>
        <taxon>Conifers I</taxon>
        <taxon>Pinales</taxon>
        <taxon>Pinaceae</taxon>
        <taxon>Picea</taxon>
    </lineage>
</organism>
<proteinExistence type="evidence at transcript level"/>
<accession>A9NSY5</accession>
<evidence type="ECO:0000313" key="1">
    <source>
        <dbReference type="EMBL" id="ABK23746.1"/>
    </source>
</evidence>